<accession>A0A2I0SY79</accession>
<gene>
    <name evidence="1" type="ORF">CW362_00310</name>
</gene>
<sequence length="309" mass="33666">MARRPDQLDVFWIGPDGGIGTTAWNPRLDWPQPWPIAWPGAAAPGGLAATSRSPGQIDLVWITKNNRVQHLGFDERLPGGWDGLAVAPAEHALPGPIALVGRGPRHMDAFWVRPDRVIGTNWWNTERVRVHIKLVNLPGADMAPVTRALADARTVFGRAEVDIDLVSVERIDVPGMDVVDTTPCLAAPNDRLVSAEQNVLFGNRNNVADGEVVLYVAPKIENKNDAAAVGCASHPVGRPGAVMAYDATRWTMAHELGHVLDLEHVKCDIPPCNQFFGRLMWPSAGQINKDVPDITAEEKSIMYASSLTR</sequence>
<dbReference type="SUPFAM" id="SSF89372">
    <property type="entry name" value="Fucose-specific lectin"/>
    <property type="match status" value="1"/>
</dbReference>
<evidence type="ECO:0000313" key="1">
    <source>
        <dbReference type="EMBL" id="PKT74881.1"/>
    </source>
</evidence>
<organism evidence="1 2">
    <name type="scientific">Streptomyces populi</name>
    <dbReference type="NCBI Taxonomy" id="2058924"/>
    <lineage>
        <taxon>Bacteria</taxon>
        <taxon>Bacillati</taxon>
        <taxon>Actinomycetota</taxon>
        <taxon>Actinomycetes</taxon>
        <taxon>Kitasatosporales</taxon>
        <taxon>Streptomycetaceae</taxon>
        <taxon>Streptomyces</taxon>
    </lineage>
</organism>
<dbReference type="SUPFAM" id="SSF55486">
    <property type="entry name" value="Metalloproteases ('zincins'), catalytic domain"/>
    <property type="match status" value="2"/>
</dbReference>
<dbReference type="EMBL" id="PJOS01000001">
    <property type="protein sequence ID" value="PKT74881.1"/>
    <property type="molecule type" value="Genomic_DNA"/>
</dbReference>
<dbReference type="Proteomes" id="UP000236178">
    <property type="component" value="Unassembled WGS sequence"/>
</dbReference>
<evidence type="ECO:0008006" key="3">
    <source>
        <dbReference type="Google" id="ProtNLM"/>
    </source>
</evidence>
<evidence type="ECO:0000313" key="2">
    <source>
        <dbReference type="Proteomes" id="UP000236178"/>
    </source>
</evidence>
<dbReference type="Gene3D" id="2.120.10.70">
    <property type="entry name" value="Fucose-specific lectin"/>
    <property type="match status" value="1"/>
</dbReference>
<dbReference type="AlphaFoldDB" id="A0A2I0SY79"/>
<proteinExistence type="predicted"/>
<protein>
    <recommendedName>
        <fullName evidence="3">Peptidase M10 metallopeptidase domain-containing protein</fullName>
    </recommendedName>
</protein>
<name>A0A2I0SY79_9ACTN</name>
<keyword evidence="2" id="KW-1185">Reference proteome</keyword>
<dbReference type="OrthoDB" id="5240615at2"/>
<comment type="caution">
    <text evidence="1">The sequence shown here is derived from an EMBL/GenBank/DDBJ whole genome shotgun (WGS) entry which is preliminary data.</text>
</comment>
<reference evidence="1 2" key="1">
    <citation type="submission" date="2017-12" db="EMBL/GenBank/DDBJ databases">
        <title>Streptomyces populusis sp. nov., a novel endophytic actinobacterium isolated from stems of Populus adenopoda Maxim.</title>
        <authorList>
            <person name="Wang Z."/>
        </authorList>
    </citation>
    <scope>NUCLEOTIDE SEQUENCE [LARGE SCALE GENOMIC DNA]</scope>
    <source>
        <strain evidence="1 2">A249</strain>
    </source>
</reference>